<feature type="compositionally biased region" description="Basic and acidic residues" evidence="1">
    <location>
        <begin position="126"/>
        <end position="135"/>
    </location>
</feature>
<feature type="compositionally biased region" description="Low complexity" evidence="1">
    <location>
        <begin position="191"/>
        <end position="205"/>
    </location>
</feature>
<evidence type="ECO:0000256" key="2">
    <source>
        <dbReference type="SAM" id="Phobius"/>
    </source>
</evidence>
<feature type="region of interest" description="Disordered" evidence="1">
    <location>
        <begin position="188"/>
        <end position="277"/>
    </location>
</feature>
<dbReference type="EMBL" id="KV454290">
    <property type="protein sequence ID" value="ODQ75835.1"/>
    <property type="molecule type" value="Genomic_DNA"/>
</dbReference>
<dbReference type="Proteomes" id="UP000094385">
    <property type="component" value="Unassembled WGS sequence"/>
</dbReference>
<keyword evidence="2" id="KW-1133">Transmembrane helix</keyword>
<sequence length="277" mass="30448">MPLPGMADHRFVNHHACLTLFTIADLPSPAAAVLGIGLGVTAGIALGIIVFHERENIADHIQHAFYDLKVAIAAIKEQRSRRRRAARLLATASDNQEMMEFYDNYDKEDEFSDPEETVLTAPSIESIRRQEEKIRPSAMDSSGEGLRHRNAPHAGYSTSDEEGSASTYEIVSKVDSSLYRLHDEHSNVWDTSSETSIETPSIQSENEVVGHEGSEFGSGLGDTASESGTSEGFEFIAQSGDESSSTASRGYLTEDEESLNGYERVPIRRRQRTPIAN</sequence>
<accession>A0A1E3QDQ2</accession>
<dbReference type="AlphaFoldDB" id="A0A1E3QDQ2"/>
<proteinExistence type="predicted"/>
<gene>
    <name evidence="3" type="ORF">LIPSTDRAFT_61421</name>
</gene>
<feature type="transmembrane region" description="Helical" evidence="2">
    <location>
        <begin position="30"/>
        <end position="51"/>
    </location>
</feature>
<dbReference type="OrthoDB" id="10427630at2759"/>
<feature type="region of interest" description="Disordered" evidence="1">
    <location>
        <begin position="123"/>
        <end position="167"/>
    </location>
</feature>
<keyword evidence="2" id="KW-0472">Membrane</keyword>
<feature type="compositionally biased region" description="Basic residues" evidence="1">
    <location>
        <begin position="267"/>
        <end position="277"/>
    </location>
</feature>
<protein>
    <submittedName>
        <fullName evidence="3">Uncharacterized protein</fullName>
    </submittedName>
</protein>
<name>A0A1E3QDQ2_LIPST</name>
<organism evidence="3 4">
    <name type="scientific">Lipomyces starkeyi NRRL Y-11557</name>
    <dbReference type="NCBI Taxonomy" id="675824"/>
    <lineage>
        <taxon>Eukaryota</taxon>
        <taxon>Fungi</taxon>
        <taxon>Dikarya</taxon>
        <taxon>Ascomycota</taxon>
        <taxon>Saccharomycotina</taxon>
        <taxon>Lipomycetes</taxon>
        <taxon>Lipomycetales</taxon>
        <taxon>Lipomycetaceae</taxon>
        <taxon>Lipomyces</taxon>
    </lineage>
</organism>
<evidence type="ECO:0000256" key="1">
    <source>
        <dbReference type="SAM" id="MobiDB-lite"/>
    </source>
</evidence>
<evidence type="ECO:0000313" key="3">
    <source>
        <dbReference type="EMBL" id="ODQ75835.1"/>
    </source>
</evidence>
<evidence type="ECO:0000313" key="4">
    <source>
        <dbReference type="Proteomes" id="UP000094385"/>
    </source>
</evidence>
<keyword evidence="2" id="KW-0812">Transmembrane</keyword>
<reference evidence="3 4" key="1">
    <citation type="journal article" date="2016" name="Proc. Natl. Acad. Sci. U.S.A.">
        <title>Comparative genomics of biotechnologically important yeasts.</title>
        <authorList>
            <person name="Riley R."/>
            <person name="Haridas S."/>
            <person name="Wolfe K.H."/>
            <person name="Lopes M.R."/>
            <person name="Hittinger C.T."/>
            <person name="Goeker M."/>
            <person name="Salamov A.A."/>
            <person name="Wisecaver J.H."/>
            <person name="Long T.M."/>
            <person name="Calvey C.H."/>
            <person name="Aerts A.L."/>
            <person name="Barry K.W."/>
            <person name="Choi C."/>
            <person name="Clum A."/>
            <person name="Coughlan A.Y."/>
            <person name="Deshpande S."/>
            <person name="Douglass A.P."/>
            <person name="Hanson S.J."/>
            <person name="Klenk H.-P."/>
            <person name="LaButti K.M."/>
            <person name="Lapidus A."/>
            <person name="Lindquist E.A."/>
            <person name="Lipzen A.M."/>
            <person name="Meier-Kolthoff J.P."/>
            <person name="Ohm R.A."/>
            <person name="Otillar R.P."/>
            <person name="Pangilinan J.L."/>
            <person name="Peng Y."/>
            <person name="Rokas A."/>
            <person name="Rosa C.A."/>
            <person name="Scheuner C."/>
            <person name="Sibirny A.A."/>
            <person name="Slot J.C."/>
            <person name="Stielow J.B."/>
            <person name="Sun H."/>
            <person name="Kurtzman C.P."/>
            <person name="Blackwell M."/>
            <person name="Grigoriev I.V."/>
            <person name="Jeffries T.W."/>
        </authorList>
    </citation>
    <scope>NUCLEOTIDE SEQUENCE [LARGE SCALE GENOMIC DNA]</scope>
    <source>
        <strain evidence="3 4">NRRL Y-11557</strain>
    </source>
</reference>
<keyword evidence="4" id="KW-1185">Reference proteome</keyword>